<dbReference type="Gene3D" id="1.10.20.10">
    <property type="entry name" value="Histone, subunit A"/>
    <property type="match status" value="1"/>
</dbReference>
<sequence length="61" mass="6657">MSEKGGINNSRDEAKGKSVRARPLFPVGRVRRMLRGGNYAERVDAAGSVFMIAVLEYLTAS</sequence>
<dbReference type="GO" id="GO:0003677">
    <property type="term" value="F:DNA binding"/>
    <property type="evidence" value="ECO:0007669"/>
    <property type="project" value="InterPro"/>
</dbReference>
<name>A0A0R3XCV0_HYDTA</name>
<organism evidence="3">
    <name type="scientific">Hydatigena taeniaeformis</name>
    <name type="common">Feline tapeworm</name>
    <name type="synonym">Taenia taeniaeformis</name>
    <dbReference type="NCBI Taxonomy" id="6205"/>
    <lineage>
        <taxon>Eukaryota</taxon>
        <taxon>Metazoa</taxon>
        <taxon>Spiralia</taxon>
        <taxon>Lophotrochozoa</taxon>
        <taxon>Platyhelminthes</taxon>
        <taxon>Cestoda</taxon>
        <taxon>Eucestoda</taxon>
        <taxon>Cyclophyllidea</taxon>
        <taxon>Taeniidae</taxon>
        <taxon>Hydatigera</taxon>
    </lineage>
</organism>
<evidence type="ECO:0000313" key="1">
    <source>
        <dbReference type="EMBL" id="VDM36340.1"/>
    </source>
</evidence>
<dbReference type="Proteomes" id="UP000274429">
    <property type="component" value="Unassembled WGS sequence"/>
</dbReference>
<reference evidence="1 2" key="2">
    <citation type="submission" date="2018-11" db="EMBL/GenBank/DDBJ databases">
        <authorList>
            <consortium name="Pathogen Informatics"/>
        </authorList>
    </citation>
    <scope>NUCLEOTIDE SEQUENCE [LARGE SCALE GENOMIC DNA]</scope>
</reference>
<accession>A0A0R3XCV0</accession>
<dbReference type="OrthoDB" id="6273183at2759"/>
<dbReference type="InterPro" id="IPR002119">
    <property type="entry name" value="Histone_H2A"/>
</dbReference>
<dbReference type="WBParaSite" id="TTAC_0001137701-mRNA-1">
    <property type="protein sequence ID" value="TTAC_0001137701-mRNA-1"/>
    <property type="gene ID" value="TTAC_0001137701"/>
</dbReference>
<reference evidence="3" key="1">
    <citation type="submission" date="2017-02" db="UniProtKB">
        <authorList>
            <consortium name="WormBaseParasite"/>
        </authorList>
    </citation>
    <scope>IDENTIFICATION</scope>
</reference>
<dbReference type="PANTHER" id="PTHR23430">
    <property type="entry name" value="HISTONE H2A"/>
    <property type="match status" value="1"/>
</dbReference>
<dbReference type="InterPro" id="IPR009072">
    <property type="entry name" value="Histone-fold"/>
</dbReference>
<gene>
    <name evidence="1" type="ORF">TTAC_LOCUS11360</name>
</gene>
<dbReference type="PRINTS" id="PR00620">
    <property type="entry name" value="HISTONEH2A"/>
</dbReference>
<proteinExistence type="predicted"/>
<evidence type="ECO:0000313" key="3">
    <source>
        <dbReference type="WBParaSite" id="TTAC_0001137701-mRNA-1"/>
    </source>
</evidence>
<dbReference type="STRING" id="6205.A0A0R3XCV0"/>
<keyword evidence="2" id="KW-1185">Reference proteome</keyword>
<dbReference type="GO" id="GO:0030527">
    <property type="term" value="F:structural constituent of chromatin"/>
    <property type="evidence" value="ECO:0007669"/>
    <property type="project" value="InterPro"/>
</dbReference>
<dbReference type="EMBL" id="UYWX01023774">
    <property type="protein sequence ID" value="VDM36340.1"/>
    <property type="molecule type" value="Genomic_DNA"/>
</dbReference>
<dbReference type="AlphaFoldDB" id="A0A0R3XCV0"/>
<dbReference type="SUPFAM" id="SSF47113">
    <property type="entry name" value="Histone-fold"/>
    <property type="match status" value="1"/>
</dbReference>
<dbReference type="GO" id="GO:0046982">
    <property type="term" value="F:protein heterodimerization activity"/>
    <property type="evidence" value="ECO:0007669"/>
    <property type="project" value="InterPro"/>
</dbReference>
<protein>
    <submittedName>
        <fullName evidence="3">Histone H2A</fullName>
    </submittedName>
</protein>
<evidence type="ECO:0000313" key="2">
    <source>
        <dbReference type="Proteomes" id="UP000274429"/>
    </source>
</evidence>
<dbReference type="GO" id="GO:0000786">
    <property type="term" value="C:nucleosome"/>
    <property type="evidence" value="ECO:0007669"/>
    <property type="project" value="InterPro"/>
</dbReference>